<protein>
    <submittedName>
        <fullName evidence="1">Uncharacterized protein</fullName>
    </submittedName>
</protein>
<keyword evidence="2" id="KW-1185">Reference proteome</keyword>
<dbReference type="AlphaFoldDB" id="A0A1L7CE25"/>
<dbReference type="RefSeq" id="WP_075724817.1">
    <property type="nucleotide sequence ID" value="NZ_CP009245.1"/>
</dbReference>
<sequence length="105" mass="10911">MDADSFIDIDSSVARDHLSTMLAELRAGKGLLSPPGALPADSAGRGFSDYAGAINELLQALHVQHTTMVSHVEAALLAATSTVDDIDVTDDSNSTAFAGYTMEGE</sequence>
<evidence type="ECO:0000313" key="1">
    <source>
        <dbReference type="EMBL" id="APT84078.1"/>
    </source>
</evidence>
<proteinExistence type="predicted"/>
<dbReference type="EMBL" id="CP009245">
    <property type="protein sequence ID" value="APT84078.1"/>
    <property type="molecule type" value="Genomic_DNA"/>
</dbReference>
<dbReference type="STRING" id="1431546.CAQU_02200"/>
<organism evidence="1 2">
    <name type="scientific">Corynebacterium aquilae DSM 44791</name>
    <dbReference type="NCBI Taxonomy" id="1431546"/>
    <lineage>
        <taxon>Bacteria</taxon>
        <taxon>Bacillati</taxon>
        <taxon>Actinomycetota</taxon>
        <taxon>Actinomycetes</taxon>
        <taxon>Mycobacteriales</taxon>
        <taxon>Corynebacteriaceae</taxon>
        <taxon>Corynebacterium</taxon>
    </lineage>
</organism>
<gene>
    <name evidence="1" type="ORF">CAQU_02200</name>
</gene>
<dbReference type="Proteomes" id="UP000185478">
    <property type="component" value="Chromosome"/>
</dbReference>
<name>A0A1L7CE25_9CORY</name>
<evidence type="ECO:0000313" key="2">
    <source>
        <dbReference type="Proteomes" id="UP000185478"/>
    </source>
</evidence>
<accession>A0A1L7CE25</accession>
<dbReference type="KEGG" id="caqu:CAQU_02200"/>
<reference evidence="1 2" key="1">
    <citation type="submission" date="2014-08" db="EMBL/GenBank/DDBJ databases">
        <title>Complete genome sequence of Corynebacterium aquilae S-613T(T) (=DSM 44791(T)), isolated from the choana of a healthy golden eagle.</title>
        <authorList>
            <person name="Ruckert C."/>
            <person name="Albersmeier A."/>
            <person name="Winkler A."/>
            <person name="Kalinowski J."/>
        </authorList>
    </citation>
    <scope>NUCLEOTIDE SEQUENCE [LARGE SCALE GENOMIC DNA]</scope>
    <source>
        <strain evidence="1 2">S-613</strain>
    </source>
</reference>